<keyword evidence="2" id="KW-1185">Reference proteome</keyword>
<dbReference type="RefSeq" id="XP_009166067.1">
    <property type="nucleotide sequence ID" value="XM_009167803.1"/>
</dbReference>
<protein>
    <submittedName>
        <fullName evidence="1">Uncharacterized protein</fullName>
    </submittedName>
</protein>
<dbReference type="Proteomes" id="UP000054324">
    <property type="component" value="Unassembled WGS sequence"/>
</dbReference>
<evidence type="ECO:0000313" key="2">
    <source>
        <dbReference type="Proteomes" id="UP000054324"/>
    </source>
</evidence>
<sequence length="180" mass="20307">MTSQGEIKVVETGLNAVGSSRLSGWGHVAEKLAQVGRRCWENLSMARYSDTMLRYVSVGDEMAQWLERLSTNRKIRCSNPTSTSRLLLSRFEQPGSIPAFVLPSGGMHVDPRFQVTEFLKEVEIHLEIAGSGELLDVIHARYHGPHKQMLAHMVVRLYTRTSPSSLKYAMYRLSGRVMSR</sequence>
<organism evidence="1 2">
    <name type="scientific">Opisthorchis viverrini</name>
    <name type="common">Southeast Asian liver fluke</name>
    <dbReference type="NCBI Taxonomy" id="6198"/>
    <lineage>
        <taxon>Eukaryota</taxon>
        <taxon>Metazoa</taxon>
        <taxon>Spiralia</taxon>
        <taxon>Lophotrochozoa</taxon>
        <taxon>Platyhelminthes</taxon>
        <taxon>Trematoda</taxon>
        <taxon>Digenea</taxon>
        <taxon>Opisthorchiida</taxon>
        <taxon>Opisthorchiata</taxon>
        <taxon>Opisthorchiidae</taxon>
        <taxon>Opisthorchis</taxon>
    </lineage>
</organism>
<dbReference type="CTD" id="20317529"/>
<dbReference type="AlphaFoldDB" id="A0A074ZS24"/>
<dbReference type="KEGG" id="ovi:T265_03342"/>
<evidence type="ECO:0000313" key="1">
    <source>
        <dbReference type="EMBL" id="KER30188.1"/>
    </source>
</evidence>
<gene>
    <name evidence="1" type="ORF">T265_03342</name>
</gene>
<reference evidence="1 2" key="1">
    <citation type="submission" date="2013-11" db="EMBL/GenBank/DDBJ databases">
        <title>Opisthorchis viverrini - life in the bile duct.</title>
        <authorList>
            <person name="Young N.D."/>
            <person name="Nagarajan N."/>
            <person name="Lin S.J."/>
            <person name="Korhonen P.K."/>
            <person name="Jex A.R."/>
            <person name="Hall R.S."/>
            <person name="Safavi-Hemami H."/>
            <person name="Kaewkong W."/>
            <person name="Bertrand D."/>
            <person name="Gao S."/>
            <person name="Seet Q."/>
            <person name="Wongkham S."/>
            <person name="Teh B.T."/>
            <person name="Wongkham C."/>
            <person name="Intapan P.M."/>
            <person name="Maleewong W."/>
            <person name="Yang X."/>
            <person name="Hu M."/>
            <person name="Wang Z."/>
            <person name="Hofmann A."/>
            <person name="Sternberg P.W."/>
            <person name="Tan P."/>
            <person name="Wang J."/>
            <person name="Gasser R.B."/>
        </authorList>
    </citation>
    <scope>NUCLEOTIDE SEQUENCE [LARGE SCALE GENOMIC DNA]</scope>
</reference>
<name>A0A074ZS24_OPIVI</name>
<dbReference type="OrthoDB" id="191995at2759"/>
<dbReference type="EMBL" id="KL596665">
    <property type="protein sequence ID" value="KER30188.1"/>
    <property type="molecule type" value="Genomic_DNA"/>
</dbReference>
<accession>A0A074ZS24</accession>
<proteinExistence type="predicted"/>
<dbReference type="GeneID" id="20317529"/>